<organism evidence="7 8">
    <name type="scientific">Novosphingobium pituita</name>
    <dbReference type="NCBI Taxonomy" id="3056842"/>
    <lineage>
        <taxon>Bacteria</taxon>
        <taxon>Pseudomonadati</taxon>
        <taxon>Pseudomonadota</taxon>
        <taxon>Alphaproteobacteria</taxon>
        <taxon>Sphingomonadales</taxon>
        <taxon>Sphingomonadaceae</taxon>
        <taxon>Novosphingobium</taxon>
    </lineage>
</organism>
<protein>
    <recommendedName>
        <fullName evidence="6">Cytochrome c domain-containing protein</fullName>
    </recommendedName>
</protein>
<dbReference type="RefSeq" id="WP_317973474.1">
    <property type="nucleotide sequence ID" value="NZ_BTFW01000001.1"/>
</dbReference>
<feature type="domain" description="Cytochrome c" evidence="6">
    <location>
        <begin position="37"/>
        <end position="124"/>
    </location>
</feature>
<evidence type="ECO:0000256" key="3">
    <source>
        <dbReference type="ARBA" id="ARBA00023004"/>
    </source>
</evidence>
<feature type="signal peptide" evidence="5">
    <location>
        <begin position="1"/>
        <end position="25"/>
    </location>
</feature>
<dbReference type="Gene3D" id="1.10.760.10">
    <property type="entry name" value="Cytochrome c-like domain"/>
    <property type="match status" value="1"/>
</dbReference>
<keyword evidence="2 4" id="KW-0479">Metal-binding</keyword>
<dbReference type="PROSITE" id="PS51007">
    <property type="entry name" value="CYTC"/>
    <property type="match status" value="1"/>
</dbReference>
<dbReference type="InterPro" id="IPR009056">
    <property type="entry name" value="Cyt_c-like_dom"/>
</dbReference>
<dbReference type="InterPro" id="IPR036909">
    <property type="entry name" value="Cyt_c-like_dom_sf"/>
</dbReference>
<keyword evidence="8" id="KW-1185">Reference proteome</keyword>
<evidence type="ECO:0000313" key="7">
    <source>
        <dbReference type="EMBL" id="GMM59622.1"/>
    </source>
</evidence>
<evidence type="ECO:0000313" key="8">
    <source>
        <dbReference type="Proteomes" id="UP001187221"/>
    </source>
</evidence>
<keyword evidence="3 4" id="KW-0408">Iron</keyword>
<evidence type="ECO:0000256" key="1">
    <source>
        <dbReference type="ARBA" id="ARBA00022617"/>
    </source>
</evidence>
<dbReference type="Proteomes" id="UP001187221">
    <property type="component" value="Unassembled WGS sequence"/>
</dbReference>
<proteinExistence type="predicted"/>
<evidence type="ECO:0000256" key="4">
    <source>
        <dbReference type="PROSITE-ProRule" id="PRU00433"/>
    </source>
</evidence>
<feature type="chain" id="PRO_5045670827" description="Cytochrome c domain-containing protein" evidence="5">
    <location>
        <begin position="26"/>
        <end position="153"/>
    </location>
</feature>
<evidence type="ECO:0000256" key="5">
    <source>
        <dbReference type="SAM" id="SignalP"/>
    </source>
</evidence>
<evidence type="ECO:0000259" key="6">
    <source>
        <dbReference type="PROSITE" id="PS51007"/>
    </source>
</evidence>
<comment type="caution">
    <text evidence="7">The sequence shown here is derived from an EMBL/GenBank/DDBJ whole genome shotgun (WGS) entry which is preliminary data.</text>
</comment>
<name>A0ABQ6P5J2_9SPHN</name>
<keyword evidence="1 4" id="KW-0349">Heme</keyword>
<accession>A0ABQ6P5J2</accession>
<reference evidence="7 8" key="1">
    <citation type="submission" date="2023-06" db="EMBL/GenBank/DDBJ databases">
        <title>Draft genome sequence of Novosphingobium sp. strain IK01.</title>
        <authorList>
            <person name="Hatamoto M."/>
            <person name="Ikarashi T."/>
            <person name="Yamaguchi T."/>
        </authorList>
    </citation>
    <scope>NUCLEOTIDE SEQUENCE [LARGE SCALE GENOMIC DNA]</scope>
    <source>
        <strain evidence="7 8">IK01</strain>
    </source>
</reference>
<sequence length="153" mass="15979">MIQFNGRGAALAAAALLFATSAASAQQEPAPAPSASAAAPVSWAAFSGWKRYHGNCATCHGPDGLGGTFAPNLVNSLKTLDHDQFLNTVVNGKKDSNLTMPAFGLDPNVMCYIEDIYTYLKARSDGTMDRGRPAVTPTKPKDVAEAEASCMGV</sequence>
<evidence type="ECO:0000256" key="2">
    <source>
        <dbReference type="ARBA" id="ARBA00022723"/>
    </source>
</evidence>
<gene>
    <name evidence="7" type="ORF">NUTIK01_03990</name>
</gene>
<dbReference type="EMBL" id="BTFW01000001">
    <property type="protein sequence ID" value="GMM59622.1"/>
    <property type="molecule type" value="Genomic_DNA"/>
</dbReference>
<dbReference type="SUPFAM" id="SSF46626">
    <property type="entry name" value="Cytochrome c"/>
    <property type="match status" value="1"/>
</dbReference>
<dbReference type="Pfam" id="PF13442">
    <property type="entry name" value="Cytochrome_CBB3"/>
    <property type="match status" value="1"/>
</dbReference>
<keyword evidence="5" id="KW-0732">Signal</keyword>